<keyword evidence="5 6" id="KW-0472">Membrane</keyword>
<evidence type="ECO:0000256" key="6">
    <source>
        <dbReference type="RuleBase" id="RU367089"/>
    </source>
</evidence>
<organism evidence="8 9">
    <name type="scientific">Acanthosepion pharaonis</name>
    <name type="common">Pharaoh cuttlefish</name>
    <name type="synonym">Sepia pharaonis</name>
    <dbReference type="NCBI Taxonomy" id="158019"/>
    <lineage>
        <taxon>Eukaryota</taxon>
        <taxon>Metazoa</taxon>
        <taxon>Spiralia</taxon>
        <taxon>Lophotrochozoa</taxon>
        <taxon>Mollusca</taxon>
        <taxon>Cephalopoda</taxon>
        <taxon>Coleoidea</taxon>
        <taxon>Decapodiformes</taxon>
        <taxon>Sepiida</taxon>
        <taxon>Sepiina</taxon>
        <taxon>Sepiidae</taxon>
        <taxon>Acanthosepion</taxon>
    </lineage>
</organism>
<comment type="subcellular location">
    <subcellularLocation>
        <location evidence="1 6">Membrane</location>
        <topology evidence="1 6">Multi-pass membrane protein</topology>
    </subcellularLocation>
</comment>
<gene>
    <name evidence="8" type="ORF">SPHA_80206</name>
</gene>
<dbReference type="OrthoDB" id="5979286at2759"/>
<evidence type="ECO:0000256" key="2">
    <source>
        <dbReference type="ARBA" id="ARBA00010170"/>
    </source>
</evidence>
<dbReference type="EMBL" id="CAHIKZ030005594">
    <property type="protein sequence ID" value="CAE1330947.1"/>
    <property type="molecule type" value="Genomic_DNA"/>
</dbReference>
<dbReference type="GO" id="GO:0016020">
    <property type="term" value="C:membrane"/>
    <property type="evidence" value="ECO:0007669"/>
    <property type="project" value="UniProtKB-SubCell"/>
</dbReference>
<feature type="transmembrane region" description="Helical" evidence="6">
    <location>
        <begin position="73"/>
        <end position="93"/>
    </location>
</feature>
<feature type="transmembrane region" description="Helical" evidence="6">
    <location>
        <begin position="496"/>
        <end position="515"/>
    </location>
</feature>
<evidence type="ECO:0000256" key="5">
    <source>
        <dbReference type="ARBA" id="ARBA00023136"/>
    </source>
</evidence>
<comment type="caution">
    <text evidence="8">The sequence shown here is derived from an EMBL/GenBank/DDBJ whole genome shotgun (WGS) entry which is preliminary data.</text>
</comment>
<feature type="transmembrane region" description="Helical" evidence="6">
    <location>
        <begin position="566"/>
        <end position="592"/>
    </location>
</feature>
<feature type="transmembrane region" description="Helical" evidence="6">
    <location>
        <begin position="295"/>
        <end position="313"/>
    </location>
</feature>
<keyword evidence="9" id="KW-1185">Reference proteome</keyword>
<reference evidence="8" key="1">
    <citation type="submission" date="2021-01" db="EMBL/GenBank/DDBJ databases">
        <authorList>
            <person name="Li R."/>
            <person name="Bekaert M."/>
        </authorList>
    </citation>
    <scope>NUCLEOTIDE SEQUENCE</scope>
    <source>
        <strain evidence="8">Farmed</strain>
    </source>
</reference>
<comment type="similarity">
    <text evidence="2 6">Belongs to the pecanex family.</text>
</comment>
<dbReference type="Pfam" id="PF05041">
    <property type="entry name" value="Pecanex_C"/>
    <property type="match status" value="1"/>
</dbReference>
<evidence type="ECO:0000256" key="3">
    <source>
        <dbReference type="ARBA" id="ARBA00022692"/>
    </source>
</evidence>
<evidence type="ECO:0000313" key="8">
    <source>
        <dbReference type="EMBL" id="CAE1330947.1"/>
    </source>
</evidence>
<comment type="caution">
    <text evidence="6">Lacks conserved residue(s) required for the propagation of feature annotation.</text>
</comment>
<sequence>MGSGIPLLNEYKQDFFLKRLPQTILGGPKMKLGYEAPIYVYLSQICLFLFPFILAGIFTTFVELNFLQSEVAAYIYGAAMSLFVISVQILSTICQQSNKMDDMVITKKHSALTEDDEVDFTSCCAPGTLSFIIPAKKYKVNILIHAMVSGLMCGTALLSLLPVSNLKGLYNSNIAAVLLFLFGWFSLCVAQYSLTTTAPPEPATFRTMDTYELSHLMRSLYVLICVLVDTIQRQYPNSYNLLLANQVLHGVMACLPFCWTLGILPPIDAGLLWLVEQIHVFLFGGSPMASKMRSCLMLFLSVCVYLIVLYMPLMLGSIIIAAGFGYLLSLDLGGLGSQLVQHLMSSPRNKVTLMKDKMMVVSSSRTSSSYCQGFMWTWGYRYITVGFCIVERVLLDIQRVYVVFGLWRNPLYPHTVHRINVYQRRKSILKVFGFLRKCIIKWAGPSVMVAYLIVCLKPVQPALALVDQMNSTHLVWWSLGIMRSFRWVWQSTVHALLEVSVCHFLILMNPLDIWLFQQRYAPLLLLLLSLARDRLVQFINKVYFFLTILITSLTDRKLRRHGTGTLFCLSVIFFPVVLLLIAMTTVASAPLLPLFTLPLLFIGFPRPVKFWPAPIGSSANICPDTIYYRQFAMALIRSLHSAFTSGSLGDPYPGSYYLVRFQDRLAWISVLEQGSSHVCVSVKGLELQETTCHTVEATHIDTHFESTFEPHQHSNATSSVSAFSWNMFNKYPFHTLTPYDAFPVRTYSDARSVLIGVIDSPNSLLITKSYFLKSFIWLLLHHVFKVKEKKEESQLPFLDKTSQIVDIPAEKTEKASMVEPDVLSMGNGFRVDGSQGSSRPSTADSAAVTNAVATVQRRKLSWASSVVSFTDSVWSDDRDTLDSRKKAPMTVLKKDQISPITIIVQPRAKPEIMEESEDDDLFDEPRALGLPVSDINSISPQPCYSKNNQKKMTSNGSSSIYRPLTSLAGSPDFKCIYSSQLSLPVKWRELPIEPTWLLKLQDGFPRDWYTHVLGQLAWSASHQMPVEHVIEEVAADNLLANSYSQLTMACSSVFESQDIHMPASYLYKYYIGNIPWNAMWDWLAENKDLQNIVLKAFRYGFKLMMDEVLMNPITSHEELQECLEDYDRNWFIGLESDPDWSRAILAGKPHLFSLGHNTSQATYTSRVLTLQDVMMQVGRLNPEVVRGQWANLSLELLYFTNDDEERYSIQAHPTILRNLTVQAADPPLGYPIYASEPISIPIL</sequence>
<feature type="domain" description="Pecanex C-terminal" evidence="7">
    <location>
        <begin position="1066"/>
        <end position="1235"/>
    </location>
</feature>
<keyword evidence="3 6" id="KW-0812">Transmembrane</keyword>
<dbReference type="PANTHER" id="PTHR12372:SF6">
    <property type="entry name" value="PECANEX-LIKE PROTEIN 4"/>
    <property type="match status" value="1"/>
</dbReference>
<dbReference type="AlphaFoldDB" id="A0A812EZV7"/>
<protein>
    <recommendedName>
        <fullName evidence="6">Pecanex-like protein</fullName>
    </recommendedName>
</protein>
<dbReference type="Proteomes" id="UP000597762">
    <property type="component" value="Unassembled WGS sequence"/>
</dbReference>
<evidence type="ECO:0000256" key="4">
    <source>
        <dbReference type="ARBA" id="ARBA00022989"/>
    </source>
</evidence>
<keyword evidence="4 6" id="KW-1133">Transmembrane helix</keyword>
<evidence type="ECO:0000256" key="1">
    <source>
        <dbReference type="ARBA" id="ARBA00004141"/>
    </source>
</evidence>
<feature type="transmembrane region" description="Helical" evidence="6">
    <location>
        <begin position="174"/>
        <end position="194"/>
    </location>
</feature>
<dbReference type="PANTHER" id="PTHR12372">
    <property type="entry name" value="PECANEX"/>
    <property type="match status" value="1"/>
</dbReference>
<evidence type="ECO:0000259" key="7">
    <source>
        <dbReference type="Pfam" id="PF05041"/>
    </source>
</evidence>
<dbReference type="InterPro" id="IPR039797">
    <property type="entry name" value="Pecanex"/>
</dbReference>
<name>A0A812EZV7_ACAPH</name>
<feature type="transmembrane region" description="Helical" evidence="6">
    <location>
        <begin position="38"/>
        <end position="61"/>
    </location>
</feature>
<proteinExistence type="inferred from homology"/>
<evidence type="ECO:0000313" key="9">
    <source>
        <dbReference type="Proteomes" id="UP000597762"/>
    </source>
</evidence>
<feature type="transmembrane region" description="Helical" evidence="6">
    <location>
        <begin position="142"/>
        <end position="162"/>
    </location>
</feature>
<accession>A0A812EZV7</accession>
<feature type="transmembrane region" description="Helical" evidence="6">
    <location>
        <begin position="535"/>
        <end position="554"/>
    </location>
</feature>
<dbReference type="InterPro" id="IPR007735">
    <property type="entry name" value="Pecanex_C"/>
</dbReference>